<feature type="transmembrane region" description="Helical" evidence="7">
    <location>
        <begin position="7"/>
        <end position="24"/>
    </location>
</feature>
<dbReference type="FunFam" id="1.10.3720.10:FF:000003">
    <property type="entry name" value="Aliphatic sulfonate ABC transporter permease"/>
    <property type="match status" value="1"/>
</dbReference>
<dbReference type="InterPro" id="IPR035906">
    <property type="entry name" value="MetI-like_sf"/>
</dbReference>
<evidence type="ECO:0000256" key="5">
    <source>
        <dbReference type="ARBA" id="ARBA00022989"/>
    </source>
</evidence>
<proteinExistence type="inferred from homology"/>
<dbReference type="InterPro" id="IPR000515">
    <property type="entry name" value="MetI-like"/>
</dbReference>
<feature type="domain" description="ABC transmembrane type-1" evidence="8">
    <location>
        <begin position="57"/>
        <end position="238"/>
    </location>
</feature>
<dbReference type="PROSITE" id="PS50928">
    <property type="entry name" value="ABC_TM1"/>
    <property type="match status" value="1"/>
</dbReference>
<reference evidence="9 10" key="1">
    <citation type="submission" date="2020-06" db="EMBL/GenBank/DDBJ databases">
        <title>Methanofollis fontis sp. nov., a methanogen isolated from marine sediments near a cold seep at Four-Way Closure Ridge offshore southwestern Taiwan.</title>
        <authorList>
            <person name="Chen S.-C."/>
            <person name="Teng N.-H."/>
            <person name="Lin Y.-S."/>
            <person name="Lai M.-C."/>
            <person name="Chen H.-H."/>
            <person name="Wang C.-C."/>
        </authorList>
    </citation>
    <scope>NUCLEOTIDE SEQUENCE [LARGE SCALE GENOMIC DNA]</scope>
    <source>
        <strain evidence="9 10">DSM 2702</strain>
    </source>
</reference>
<dbReference type="EMBL" id="JABXWR010000001">
    <property type="protein sequence ID" value="NVO66235.1"/>
    <property type="molecule type" value="Genomic_DNA"/>
</dbReference>
<dbReference type="Proteomes" id="UP000570823">
    <property type="component" value="Unassembled WGS sequence"/>
</dbReference>
<dbReference type="SUPFAM" id="SSF161098">
    <property type="entry name" value="MetI-like"/>
    <property type="match status" value="1"/>
</dbReference>
<dbReference type="OrthoDB" id="50379at2157"/>
<protein>
    <submittedName>
        <fullName evidence="9">ABC transporter permease</fullName>
    </submittedName>
</protein>
<dbReference type="PANTHER" id="PTHR30151:SF0">
    <property type="entry name" value="ABC TRANSPORTER PERMEASE PROTEIN MJ0413-RELATED"/>
    <property type="match status" value="1"/>
</dbReference>
<comment type="similarity">
    <text evidence="7">Belongs to the binding-protein-dependent transport system permease family.</text>
</comment>
<dbReference type="AlphaFoldDB" id="A0A7K4HLT5"/>
<keyword evidence="10" id="KW-1185">Reference proteome</keyword>
<keyword evidence="3" id="KW-1003">Cell membrane</keyword>
<evidence type="ECO:0000256" key="6">
    <source>
        <dbReference type="ARBA" id="ARBA00023136"/>
    </source>
</evidence>
<accession>A0A7K4HLT5</accession>
<comment type="subcellular location">
    <subcellularLocation>
        <location evidence="1 7">Cell membrane</location>
        <topology evidence="1 7">Multi-pass membrane protein</topology>
    </subcellularLocation>
</comment>
<dbReference type="Gene3D" id="1.10.3720.10">
    <property type="entry name" value="MetI-like"/>
    <property type="match status" value="1"/>
</dbReference>
<evidence type="ECO:0000313" key="9">
    <source>
        <dbReference type="EMBL" id="NVO66235.1"/>
    </source>
</evidence>
<gene>
    <name evidence="9" type="ORF">HWN36_02670</name>
</gene>
<dbReference type="CDD" id="cd06261">
    <property type="entry name" value="TM_PBP2"/>
    <property type="match status" value="1"/>
</dbReference>
<organism evidence="9 10">
    <name type="scientific">Methanofollis tationis</name>
    <dbReference type="NCBI Taxonomy" id="81417"/>
    <lineage>
        <taxon>Archaea</taxon>
        <taxon>Methanobacteriati</taxon>
        <taxon>Methanobacteriota</taxon>
        <taxon>Stenosarchaea group</taxon>
        <taxon>Methanomicrobia</taxon>
        <taxon>Methanomicrobiales</taxon>
        <taxon>Methanomicrobiaceae</taxon>
        <taxon>Methanofollis</taxon>
    </lineage>
</organism>
<evidence type="ECO:0000256" key="1">
    <source>
        <dbReference type="ARBA" id="ARBA00004651"/>
    </source>
</evidence>
<evidence type="ECO:0000256" key="4">
    <source>
        <dbReference type="ARBA" id="ARBA00022692"/>
    </source>
</evidence>
<keyword evidence="4 7" id="KW-0812">Transmembrane</keyword>
<feature type="transmembrane region" description="Helical" evidence="7">
    <location>
        <begin position="121"/>
        <end position="142"/>
    </location>
</feature>
<keyword evidence="6 7" id="KW-0472">Membrane</keyword>
<name>A0A7K4HLT5_9EURY</name>
<evidence type="ECO:0000256" key="3">
    <source>
        <dbReference type="ARBA" id="ARBA00022475"/>
    </source>
</evidence>
<feature type="transmembrane region" description="Helical" evidence="7">
    <location>
        <begin position="219"/>
        <end position="238"/>
    </location>
</feature>
<evidence type="ECO:0000256" key="7">
    <source>
        <dbReference type="RuleBase" id="RU363032"/>
    </source>
</evidence>
<feature type="transmembrane region" description="Helical" evidence="7">
    <location>
        <begin position="61"/>
        <end position="82"/>
    </location>
</feature>
<dbReference type="GO" id="GO:0005886">
    <property type="term" value="C:plasma membrane"/>
    <property type="evidence" value="ECO:0007669"/>
    <property type="project" value="UniProtKB-SubCell"/>
</dbReference>
<keyword evidence="2 7" id="KW-0813">Transport</keyword>
<comment type="caution">
    <text evidence="9">The sequence shown here is derived from an EMBL/GenBank/DDBJ whole genome shotgun (WGS) entry which is preliminary data.</text>
</comment>
<dbReference type="GO" id="GO:0055085">
    <property type="term" value="P:transmembrane transport"/>
    <property type="evidence" value="ECO:0007669"/>
    <property type="project" value="InterPro"/>
</dbReference>
<dbReference type="RefSeq" id="WP_176787949.1">
    <property type="nucleotide sequence ID" value="NZ_JABXWR010000001.1"/>
</dbReference>
<evidence type="ECO:0000259" key="8">
    <source>
        <dbReference type="PROSITE" id="PS50928"/>
    </source>
</evidence>
<evidence type="ECO:0000313" key="10">
    <source>
        <dbReference type="Proteomes" id="UP000570823"/>
    </source>
</evidence>
<sequence length="253" mass="27532">MRKYLKIVLPIILIFGWETVAILLNNPFILPRIETVVAVLLEPTKNILGSGSLLEGAGLSLYRVLLGFLTAAAVAIPLGILMGRYPMVQDLADGVIQVFRPIPPLAWLPVALAWFKIGLTSIVFIIFIGAFFPIVLNTIAGVKSVNRTWLETATVYGASGRQIMTKVVLPAAAPTIWTGLRVSLGIAWQCVVAAEMLPGTTSGLGYMIMAAYNLGQMQVIIAGMIVIGFISLVLDALFREVEVRMFAWQGRYQ</sequence>
<dbReference type="Pfam" id="PF00528">
    <property type="entry name" value="BPD_transp_1"/>
    <property type="match status" value="1"/>
</dbReference>
<dbReference type="PANTHER" id="PTHR30151">
    <property type="entry name" value="ALKANE SULFONATE ABC TRANSPORTER-RELATED, MEMBRANE SUBUNIT"/>
    <property type="match status" value="1"/>
</dbReference>
<keyword evidence="5 7" id="KW-1133">Transmembrane helix</keyword>
<evidence type="ECO:0000256" key="2">
    <source>
        <dbReference type="ARBA" id="ARBA00022448"/>
    </source>
</evidence>